<proteinExistence type="predicted"/>
<sequence length="94" mass="10544">MANKLIPAAERNLTPEEVEILDARRRRGQLLLVMGGQCLIVCIVLTLWAGQDATYSPGLIHPMVYWCILTGILALTFLLNGLRLRKGTNEFQSY</sequence>
<name>A0A5B9E9A1_9BACT</name>
<reference evidence="2 3" key="1">
    <citation type="submission" date="2019-08" db="EMBL/GenBank/DDBJ databases">
        <title>Complete genome sequence of Terriglobus albidus strain ORNL.</title>
        <authorList>
            <person name="Podar M."/>
        </authorList>
    </citation>
    <scope>NUCLEOTIDE SEQUENCE [LARGE SCALE GENOMIC DNA]</scope>
    <source>
        <strain evidence="2 3">ORNL</strain>
    </source>
</reference>
<gene>
    <name evidence="2" type="ORF">FTW19_03625</name>
</gene>
<dbReference type="AlphaFoldDB" id="A0A5B9E9A1"/>
<dbReference type="KEGG" id="talb:FTW19_03625"/>
<organism evidence="2 3">
    <name type="scientific">Terriglobus albidus</name>
    <dbReference type="NCBI Taxonomy" id="1592106"/>
    <lineage>
        <taxon>Bacteria</taxon>
        <taxon>Pseudomonadati</taxon>
        <taxon>Acidobacteriota</taxon>
        <taxon>Terriglobia</taxon>
        <taxon>Terriglobales</taxon>
        <taxon>Acidobacteriaceae</taxon>
        <taxon>Terriglobus</taxon>
    </lineage>
</organism>
<evidence type="ECO:0000256" key="1">
    <source>
        <dbReference type="SAM" id="Phobius"/>
    </source>
</evidence>
<accession>A0A5B9E9A1</accession>
<keyword evidence="1" id="KW-1133">Transmembrane helix</keyword>
<dbReference type="RefSeq" id="WP_147646373.1">
    <property type="nucleotide sequence ID" value="NZ_CP042806.1"/>
</dbReference>
<feature type="transmembrane region" description="Helical" evidence="1">
    <location>
        <begin position="30"/>
        <end position="51"/>
    </location>
</feature>
<keyword evidence="1" id="KW-0812">Transmembrane</keyword>
<protein>
    <submittedName>
        <fullName evidence="2">Uncharacterized protein</fullName>
    </submittedName>
</protein>
<dbReference type="OrthoDB" id="121979at2"/>
<keyword evidence="1" id="KW-0472">Membrane</keyword>
<dbReference type="EMBL" id="CP042806">
    <property type="protein sequence ID" value="QEE27180.1"/>
    <property type="molecule type" value="Genomic_DNA"/>
</dbReference>
<dbReference type="Proteomes" id="UP000321820">
    <property type="component" value="Chromosome"/>
</dbReference>
<evidence type="ECO:0000313" key="2">
    <source>
        <dbReference type="EMBL" id="QEE27180.1"/>
    </source>
</evidence>
<evidence type="ECO:0000313" key="3">
    <source>
        <dbReference type="Proteomes" id="UP000321820"/>
    </source>
</evidence>
<feature type="transmembrane region" description="Helical" evidence="1">
    <location>
        <begin position="63"/>
        <end position="82"/>
    </location>
</feature>
<keyword evidence="3" id="KW-1185">Reference proteome</keyword>